<dbReference type="InterPro" id="IPR050570">
    <property type="entry name" value="Cell_wall_metabolism_enzyme"/>
</dbReference>
<evidence type="ECO:0000256" key="1">
    <source>
        <dbReference type="SAM" id="MobiDB-lite"/>
    </source>
</evidence>
<dbReference type="OrthoDB" id="961266at2"/>
<feature type="region of interest" description="Disordered" evidence="1">
    <location>
        <begin position="285"/>
        <end position="306"/>
    </location>
</feature>
<feature type="compositionally biased region" description="Polar residues" evidence="1">
    <location>
        <begin position="234"/>
        <end position="244"/>
    </location>
</feature>
<feature type="region of interest" description="Disordered" evidence="1">
    <location>
        <begin position="220"/>
        <end position="263"/>
    </location>
</feature>
<dbReference type="PANTHER" id="PTHR21666:SF289">
    <property type="entry name" value="L-ALA--D-GLU ENDOPEPTIDASE"/>
    <property type="match status" value="1"/>
</dbReference>
<dbReference type="SUPFAM" id="SSF51261">
    <property type="entry name" value="Duplicated hybrid motif"/>
    <property type="match status" value="2"/>
</dbReference>
<dbReference type="EMBL" id="FTOV01000004">
    <property type="protein sequence ID" value="SIS93922.1"/>
    <property type="molecule type" value="Genomic_DNA"/>
</dbReference>
<evidence type="ECO:0000313" key="3">
    <source>
        <dbReference type="Proteomes" id="UP000185781"/>
    </source>
</evidence>
<feature type="region of interest" description="Disordered" evidence="1">
    <location>
        <begin position="523"/>
        <end position="542"/>
    </location>
</feature>
<sequence length="742" mass="82596">MSKQGVSKISGNPSPVVGEKTTYMVTDWYPATPAEERNPAVVTWELFKKRPDGSFTTTNIKKVGDGSFTFGEVAAKNTYRLEAYLHQPEGKGSTTIDITPQPGEIPKINKVELRYADDSPGTVFSYQEKLVANAQCVNLAGKKLLFTLWEDDAAGEGHNSKNKFVDSKEAVVSRTGTATAEFILTKALMQKASQGERDPKELEFYVTVEYYKDKKHASENRVIKNPEYKPPVQPSQAPKSTPKATGSPAASKPDSKKETSGVFDSFTETVRNTWNELWDWAESKGTVKPDKKPKAPKPEGKTTSVVNGETKDSCLCKETKLFWGKHFTCQERKKIIEISHRLGCKPDYLTSAMALETGGTFNPAIVNSLGYTGLIQIGTTAAADINRRKGTNVTAGKSGNLKNMTKLEQLTYVEYYLEPYKGKLNTLADFYLAILMPVDCGRGNERNHVVFDKNLQLDYDKNNKVIKNTKWVRQKAYQQNPAFFKEGKNETGRTYVWEIAEEIEKWYNKGEANAETSFSCQKSAAPAKVEPQSGKWHDPVDNPRLTKYNYGGNVKPSSGTYGWCRRNSNGSKKYHSGFDFFAIPGKDKVYATLKGNIHQVRYSATAGWIVRVKIQNVKDLLEQEKKVAYKTQFTDELKGINIKETDDVYFIYMHLDSVSVTEADANAKKEVDAGTVLGYAGVSGSIASGGRAPHLHLEVATVLDAYGKGESVRTNPARFVKLNSYDTKDQDEAAKTSHTYKK</sequence>
<dbReference type="CDD" id="cd12797">
    <property type="entry name" value="M23_peptidase"/>
    <property type="match status" value="1"/>
</dbReference>
<dbReference type="Gene3D" id="2.70.70.10">
    <property type="entry name" value="Glucose Permease (Domain IIA)"/>
    <property type="match status" value="1"/>
</dbReference>
<accession>A0A1N7N6F2</accession>
<feature type="compositionally biased region" description="Basic and acidic residues" evidence="1">
    <location>
        <begin position="285"/>
        <end position="300"/>
    </location>
</feature>
<evidence type="ECO:0000313" key="2">
    <source>
        <dbReference type="EMBL" id="SIS93922.1"/>
    </source>
</evidence>
<dbReference type="PANTHER" id="PTHR21666">
    <property type="entry name" value="PEPTIDASE-RELATED"/>
    <property type="match status" value="1"/>
</dbReference>
<proteinExistence type="predicted"/>
<organism evidence="2 3">
    <name type="scientific">Chryseobacterium gambrini</name>
    <dbReference type="NCBI Taxonomy" id="373672"/>
    <lineage>
        <taxon>Bacteria</taxon>
        <taxon>Pseudomonadati</taxon>
        <taxon>Bacteroidota</taxon>
        <taxon>Flavobacteriia</taxon>
        <taxon>Flavobacteriales</taxon>
        <taxon>Weeksellaceae</taxon>
        <taxon>Chryseobacterium group</taxon>
        <taxon>Chryseobacterium</taxon>
    </lineage>
</organism>
<dbReference type="InterPro" id="IPR011055">
    <property type="entry name" value="Dup_hybrid_motif"/>
</dbReference>
<reference evidence="2 3" key="1">
    <citation type="submission" date="2017-01" db="EMBL/GenBank/DDBJ databases">
        <authorList>
            <person name="Mah S.A."/>
            <person name="Swanson W.J."/>
            <person name="Moy G.W."/>
            <person name="Vacquier V.D."/>
        </authorList>
    </citation>
    <scope>NUCLEOTIDE SEQUENCE [LARGE SCALE GENOMIC DNA]</scope>
    <source>
        <strain evidence="2 3">DSM 18014</strain>
    </source>
</reference>
<dbReference type="STRING" id="373672.SAMN05421785_10419"/>
<name>A0A1N7N6F2_9FLAO</name>
<dbReference type="Proteomes" id="UP000185781">
    <property type="component" value="Unassembled WGS sequence"/>
</dbReference>
<dbReference type="AlphaFoldDB" id="A0A1N7N6F2"/>
<dbReference type="GO" id="GO:0004222">
    <property type="term" value="F:metalloendopeptidase activity"/>
    <property type="evidence" value="ECO:0007669"/>
    <property type="project" value="TreeGrafter"/>
</dbReference>
<gene>
    <name evidence="2" type="ORF">SAMN05421785_10419</name>
</gene>
<dbReference type="RefSeq" id="WP_076392033.1">
    <property type="nucleotide sequence ID" value="NZ_FTOV01000004.1"/>
</dbReference>
<protein>
    <submittedName>
        <fullName evidence="2">Peptidase family M23</fullName>
    </submittedName>
</protein>